<sequence>MASEPSEGRTVSVVVPPPLEEWLSERAAGSGMDREELLLALLSAYRDATTDEDAVESLVEDRVVPLVNHRLDQYDEDVERKLDDVRRRVVQLKKETDTKVPEEQFASLGAQVDELGATVRDLRDDVESLEREGPAVEDADLEAVRESLQAHAETAVRLDERLDDVETKLTRVAHAVVALREERTPTEGAAEAEATTTQRPTPVAAREATLVDIKRQAARERIASADCGACGAPVDLSLLPEAACPHCSAPFGGLEGRGGMFSSPRLVGPGGVSDE</sequence>
<accession>A0A9E7R6N9</accession>
<feature type="compositionally biased region" description="Low complexity" evidence="2">
    <location>
        <begin position="186"/>
        <end position="202"/>
    </location>
</feature>
<reference evidence="3" key="1">
    <citation type="submission" date="2022-09" db="EMBL/GenBank/DDBJ databases">
        <title>Diverse halophilic archaea isolated from saline environments.</title>
        <authorList>
            <person name="Cui H.-L."/>
        </authorList>
    </citation>
    <scope>NUCLEOTIDE SEQUENCE</scope>
    <source>
        <strain evidence="3">ZS-35-S2</strain>
    </source>
</reference>
<evidence type="ECO:0000256" key="1">
    <source>
        <dbReference type="SAM" id="Coils"/>
    </source>
</evidence>
<protein>
    <recommendedName>
        <fullName evidence="5">CopG family transcriptional regulator</fullName>
    </recommendedName>
</protein>
<name>A0A9E7R6N9_9EURY</name>
<proteinExistence type="predicted"/>
<evidence type="ECO:0000313" key="4">
    <source>
        <dbReference type="Proteomes" id="UP001057580"/>
    </source>
</evidence>
<evidence type="ECO:0008006" key="5">
    <source>
        <dbReference type="Google" id="ProtNLM"/>
    </source>
</evidence>
<feature type="coiled-coil region" evidence="1">
    <location>
        <begin position="75"/>
        <end position="168"/>
    </location>
</feature>
<keyword evidence="1" id="KW-0175">Coiled coil</keyword>
<dbReference type="AlphaFoldDB" id="A0A9E7R6N9"/>
<evidence type="ECO:0000256" key="2">
    <source>
        <dbReference type="SAM" id="MobiDB-lite"/>
    </source>
</evidence>
<dbReference type="RefSeq" id="WP_260643706.1">
    <property type="nucleotide sequence ID" value="NZ_CP104003.1"/>
</dbReference>
<dbReference type="GeneID" id="74942740"/>
<dbReference type="Gene3D" id="1.10.287.1490">
    <property type="match status" value="1"/>
</dbReference>
<dbReference type="KEGG" id="ssai:N0B31_09920"/>
<feature type="region of interest" description="Disordered" evidence="2">
    <location>
        <begin position="183"/>
        <end position="204"/>
    </location>
</feature>
<gene>
    <name evidence="3" type="ORF">N0B31_09920</name>
</gene>
<keyword evidence="4" id="KW-1185">Reference proteome</keyword>
<dbReference type="Proteomes" id="UP001057580">
    <property type="component" value="Chromosome"/>
</dbReference>
<dbReference type="EMBL" id="CP104003">
    <property type="protein sequence ID" value="UWM56592.1"/>
    <property type="molecule type" value="Genomic_DNA"/>
</dbReference>
<evidence type="ECO:0000313" key="3">
    <source>
        <dbReference type="EMBL" id="UWM56592.1"/>
    </source>
</evidence>
<organism evidence="3 4">
    <name type="scientific">Salinirubellus salinus</name>
    <dbReference type="NCBI Taxonomy" id="1364945"/>
    <lineage>
        <taxon>Archaea</taxon>
        <taxon>Methanobacteriati</taxon>
        <taxon>Methanobacteriota</taxon>
        <taxon>Stenosarchaea group</taxon>
        <taxon>Halobacteria</taxon>
        <taxon>Halobacteriales</taxon>
        <taxon>Natronomonadaceae</taxon>
        <taxon>Salinirubellus</taxon>
    </lineage>
</organism>